<comment type="subcellular location">
    <subcellularLocation>
        <location evidence="1">Cell membrane</location>
        <topology evidence="1">Single-pass type I membrane protein</topology>
    </subcellularLocation>
</comment>
<evidence type="ECO:0000256" key="14">
    <source>
        <dbReference type="ARBA" id="ARBA00023274"/>
    </source>
</evidence>
<dbReference type="GO" id="GO:0003735">
    <property type="term" value="F:structural constituent of ribosome"/>
    <property type="evidence" value="ECO:0007669"/>
    <property type="project" value="InterPro"/>
</dbReference>
<dbReference type="InterPro" id="IPR000196">
    <property type="entry name" value="Ribosomal_eL19_dom"/>
</dbReference>
<dbReference type="EMBL" id="CM000780">
    <property type="protein sequence ID" value="AQK60557.1"/>
    <property type="molecule type" value="Genomic_DNA"/>
</dbReference>
<dbReference type="NCBIfam" id="NF006343">
    <property type="entry name" value="PRK08570.1"/>
    <property type="match status" value="1"/>
</dbReference>
<keyword evidence="5" id="KW-0433">Leucine-rich repeat</keyword>
<keyword evidence="12 17" id="KW-0675">Receptor</keyword>
<dbReference type="InterPro" id="IPR003591">
    <property type="entry name" value="Leu-rich_rpt_typical-subtyp"/>
</dbReference>
<protein>
    <submittedName>
        <fullName evidence="17">Tyrosine-sulfated glycopeptide receptor 1</fullName>
    </submittedName>
</protein>
<keyword evidence="4" id="KW-1003">Cell membrane</keyword>
<dbReference type="InterPro" id="IPR013210">
    <property type="entry name" value="LRR_N_plant-typ"/>
</dbReference>
<dbReference type="Gene3D" id="1.10.1650.10">
    <property type="match status" value="1"/>
</dbReference>
<dbReference type="PROSITE" id="PS51450">
    <property type="entry name" value="LRR"/>
    <property type="match status" value="1"/>
</dbReference>
<dbReference type="InterPro" id="IPR057259">
    <property type="entry name" value="Ribosomal_L19e"/>
</dbReference>
<dbReference type="SMART" id="SM00365">
    <property type="entry name" value="LRR_SD22"/>
    <property type="match status" value="2"/>
</dbReference>
<dbReference type="InterPro" id="IPR015972">
    <property type="entry name" value="Ribosomal_eL19_dom1"/>
</dbReference>
<dbReference type="PROSITE" id="PS50175">
    <property type="entry name" value="ASP_PROT_RETROV"/>
    <property type="match status" value="1"/>
</dbReference>
<dbReference type="SMART" id="SM00369">
    <property type="entry name" value="LRR_TYP"/>
    <property type="match status" value="8"/>
</dbReference>
<dbReference type="InterPro" id="IPR001995">
    <property type="entry name" value="Peptidase_A2_cat"/>
</dbReference>
<evidence type="ECO:0000256" key="10">
    <source>
        <dbReference type="ARBA" id="ARBA00022989"/>
    </source>
</evidence>
<dbReference type="HAMAP" id="MF_01475">
    <property type="entry name" value="Ribosomal_eL19"/>
    <property type="match status" value="1"/>
</dbReference>
<dbReference type="FunFam" id="3.80.10.10:FF:000403">
    <property type="entry name" value="Receptor-like protein 2"/>
    <property type="match status" value="1"/>
</dbReference>
<keyword evidence="13" id="KW-0325">Glycoprotein</keyword>
<dbReference type="IntAct" id="K7UBP7">
    <property type="interactions" value="12"/>
</dbReference>
<name>K7UBP7_MAIZE</name>
<dbReference type="AlphaFoldDB" id="K7UBP7"/>
<dbReference type="InterPro" id="IPR035970">
    <property type="entry name" value="60S_ribosomal_eL19_sf"/>
</dbReference>
<feature type="compositionally biased region" description="Basic residues" evidence="15">
    <location>
        <begin position="72"/>
        <end position="83"/>
    </location>
</feature>
<dbReference type="GO" id="GO:0005886">
    <property type="term" value="C:plasma membrane"/>
    <property type="evidence" value="ECO:0007669"/>
    <property type="project" value="UniProtKB-SubCell"/>
</dbReference>
<dbReference type="eggNOG" id="KOG1696">
    <property type="taxonomic scope" value="Eukaryota"/>
</dbReference>
<organism evidence="17">
    <name type="scientific">Zea mays</name>
    <name type="common">Maize</name>
    <dbReference type="NCBI Taxonomy" id="4577"/>
    <lineage>
        <taxon>Eukaryota</taxon>
        <taxon>Viridiplantae</taxon>
        <taxon>Streptophyta</taxon>
        <taxon>Embryophyta</taxon>
        <taxon>Tracheophyta</taxon>
        <taxon>Spermatophyta</taxon>
        <taxon>Magnoliopsida</taxon>
        <taxon>Liliopsida</taxon>
        <taxon>Poales</taxon>
        <taxon>Poaceae</taxon>
        <taxon>PACMAD clade</taxon>
        <taxon>Panicoideae</taxon>
        <taxon>Andropogonodae</taxon>
        <taxon>Andropogoneae</taxon>
        <taxon>Tripsacinae</taxon>
        <taxon>Zea</taxon>
    </lineage>
</organism>
<dbReference type="PANTHER" id="PTHR48052">
    <property type="entry name" value="UNNAMED PRODUCT"/>
    <property type="match status" value="1"/>
</dbReference>
<dbReference type="PRINTS" id="PR00019">
    <property type="entry name" value="LEURICHRPT"/>
</dbReference>
<dbReference type="SUPFAM" id="SSF48140">
    <property type="entry name" value="Ribosomal protein L19 (L19e)"/>
    <property type="match status" value="1"/>
</dbReference>
<evidence type="ECO:0000256" key="16">
    <source>
        <dbReference type="SAM" id="Phobius"/>
    </source>
</evidence>
<dbReference type="Pfam" id="PF25476">
    <property type="entry name" value="Ribosomal_L19e_C"/>
    <property type="match status" value="1"/>
</dbReference>
<evidence type="ECO:0000256" key="11">
    <source>
        <dbReference type="ARBA" id="ARBA00023136"/>
    </source>
</evidence>
<evidence type="ECO:0000256" key="7">
    <source>
        <dbReference type="ARBA" id="ARBA00022729"/>
    </source>
</evidence>
<evidence type="ECO:0000256" key="5">
    <source>
        <dbReference type="ARBA" id="ARBA00022614"/>
    </source>
</evidence>
<dbReference type="STRING" id="4577.K7UBP7"/>
<dbReference type="PaxDb" id="4577-GRMZM2G450937_P07"/>
<dbReference type="FunFam" id="3.80.10.10:FF:000213">
    <property type="entry name" value="Tyrosine-sulfated glycopeptide receptor 1"/>
    <property type="match status" value="1"/>
</dbReference>
<evidence type="ECO:0000256" key="15">
    <source>
        <dbReference type="SAM" id="MobiDB-lite"/>
    </source>
</evidence>
<dbReference type="CDD" id="cd01417">
    <property type="entry name" value="Ribosomal_L19e_E"/>
    <property type="match status" value="1"/>
</dbReference>
<keyword evidence="6 16" id="KW-0812">Transmembrane</keyword>
<accession>K7UBP7</accession>
<dbReference type="FunFam" id="1.10.1200.240:FF:000001">
    <property type="entry name" value="Ribosomal protein L19"/>
    <property type="match status" value="1"/>
</dbReference>
<dbReference type="FunFam" id="3.80.10.10:FF:001336">
    <property type="entry name" value="Tyrosine-sulfated glycopeptide receptor 1"/>
    <property type="match status" value="1"/>
</dbReference>
<dbReference type="GO" id="GO:0006508">
    <property type="term" value="P:proteolysis"/>
    <property type="evidence" value="ECO:0007669"/>
    <property type="project" value="InterPro"/>
</dbReference>
<feature type="transmembrane region" description="Helical" evidence="16">
    <location>
        <begin position="962"/>
        <end position="979"/>
    </location>
</feature>
<evidence type="ECO:0000313" key="17">
    <source>
        <dbReference type="EMBL" id="AQK60557.1"/>
    </source>
</evidence>
<dbReference type="InterPro" id="IPR032675">
    <property type="entry name" value="LRR_dom_sf"/>
</dbReference>
<feature type="compositionally biased region" description="Basic and acidic residues" evidence="15">
    <location>
        <begin position="144"/>
        <end position="181"/>
    </location>
</feature>
<dbReference type="FunFam" id="1.10.1650.10:FF:000001">
    <property type="entry name" value="Ribosomal protein L19"/>
    <property type="match status" value="1"/>
</dbReference>
<dbReference type="InParanoid" id="K7UBP7"/>
<proteinExistence type="inferred from homology"/>
<evidence type="ECO:0000256" key="13">
    <source>
        <dbReference type="ARBA" id="ARBA00023180"/>
    </source>
</evidence>
<comment type="similarity">
    <text evidence="3">Belongs to the eukaryotic ribosomal protein eL19 family.</text>
</comment>
<dbReference type="SMR" id="K7UBP7"/>
<dbReference type="HOGENOM" id="CLU_000288_22_9_1"/>
<dbReference type="Gene3D" id="3.80.10.10">
    <property type="entry name" value="Ribonuclease Inhibitor"/>
    <property type="match status" value="4"/>
</dbReference>
<keyword evidence="10 16" id="KW-1133">Transmembrane helix</keyword>
<dbReference type="Pfam" id="PF08263">
    <property type="entry name" value="LRRNT_2"/>
    <property type="match status" value="1"/>
</dbReference>
<evidence type="ECO:0000256" key="6">
    <source>
        <dbReference type="ARBA" id="ARBA00022692"/>
    </source>
</evidence>
<feature type="compositionally biased region" description="Basic residues" evidence="15">
    <location>
        <begin position="55"/>
        <end position="65"/>
    </location>
</feature>
<dbReference type="SUPFAM" id="SSF52058">
    <property type="entry name" value="L domain-like"/>
    <property type="match status" value="2"/>
</dbReference>
<gene>
    <name evidence="17" type="ORF">ZEAMMB73_Zm00001d053865</name>
</gene>
<dbReference type="Pfam" id="PF01280">
    <property type="entry name" value="Ribosomal_L19e"/>
    <property type="match status" value="1"/>
</dbReference>
<feature type="region of interest" description="Disordered" evidence="15">
    <location>
        <begin position="55"/>
        <end position="85"/>
    </location>
</feature>
<comment type="similarity">
    <text evidence="2">Belongs to the RLP family.</text>
</comment>
<evidence type="ECO:0000256" key="9">
    <source>
        <dbReference type="ARBA" id="ARBA00022980"/>
    </source>
</evidence>
<evidence type="ECO:0000256" key="4">
    <source>
        <dbReference type="ARBA" id="ARBA00022475"/>
    </source>
</evidence>
<feature type="region of interest" description="Disordered" evidence="15">
    <location>
        <begin position="144"/>
        <end position="209"/>
    </location>
</feature>
<dbReference type="GO" id="GO:0004190">
    <property type="term" value="F:aspartic-type endopeptidase activity"/>
    <property type="evidence" value="ECO:0007669"/>
    <property type="project" value="InterPro"/>
</dbReference>
<dbReference type="InterPro" id="IPR033935">
    <property type="entry name" value="Ribosomal_eL19_euk"/>
</dbReference>
<keyword evidence="9" id="KW-0689">Ribosomal protein</keyword>
<dbReference type="Pfam" id="PF13855">
    <property type="entry name" value="LRR_8"/>
    <property type="match status" value="2"/>
</dbReference>
<dbReference type="OMA" id="FLCINAP"/>
<dbReference type="PANTHER" id="PTHR48052:SF90">
    <property type="entry name" value="LEUCINE-RICH REPEAT-CONTAINING N-TERMINAL PLANT-TYPE DOMAIN-CONTAINING PROTEIN"/>
    <property type="match status" value="1"/>
</dbReference>
<evidence type="ECO:0000256" key="12">
    <source>
        <dbReference type="ARBA" id="ARBA00023170"/>
    </source>
</evidence>
<evidence type="ECO:0000256" key="1">
    <source>
        <dbReference type="ARBA" id="ARBA00004251"/>
    </source>
</evidence>
<dbReference type="SMART" id="SM01416">
    <property type="entry name" value="Ribosomal_L19e"/>
    <property type="match status" value="1"/>
</dbReference>
<keyword evidence="7" id="KW-0732">Signal</keyword>
<dbReference type="InterPro" id="IPR001611">
    <property type="entry name" value="Leu-rich_rpt"/>
</dbReference>
<dbReference type="GO" id="GO:0022625">
    <property type="term" value="C:cytosolic large ribosomal subunit"/>
    <property type="evidence" value="ECO:0007669"/>
    <property type="project" value="InterPro"/>
</dbReference>
<keyword evidence="14" id="KW-0687">Ribonucleoprotein</keyword>
<dbReference type="Pfam" id="PF00560">
    <property type="entry name" value="LRR_1"/>
    <property type="match status" value="4"/>
</dbReference>
<dbReference type="GO" id="GO:0006412">
    <property type="term" value="P:translation"/>
    <property type="evidence" value="ECO:0007669"/>
    <property type="project" value="InterPro"/>
</dbReference>
<dbReference type="ExpressionAtlas" id="K7UBP7">
    <property type="expression patterns" value="baseline and differential"/>
</dbReference>
<reference evidence="17" key="1">
    <citation type="submission" date="2015-12" db="EMBL/GenBank/DDBJ databases">
        <title>Update maize B73 reference genome by single molecule sequencing technologies.</title>
        <authorList>
            <consortium name="Maize Genome Sequencing Project"/>
            <person name="Ware D."/>
        </authorList>
    </citation>
    <scope>NUCLEOTIDE SEQUENCE</scope>
    <source>
        <tissue evidence="17">Seedling</tissue>
    </source>
</reference>
<evidence type="ECO:0000256" key="2">
    <source>
        <dbReference type="ARBA" id="ARBA00009592"/>
    </source>
</evidence>
<keyword evidence="8" id="KW-0677">Repeat</keyword>
<dbReference type="InterPro" id="IPR057260">
    <property type="entry name" value="Ribosomal_L19e_C"/>
</dbReference>
<evidence type="ECO:0000256" key="3">
    <source>
        <dbReference type="ARBA" id="ARBA00011082"/>
    </source>
</evidence>
<sequence>MVSLKVPKRLAASVLKCGKGKVWLDPNEVSEISMANSRHNIRKLVKDGFIIKKPQKIHSRSRARRAHEAKQKGRHSGYGKRRGTREARLPTKVLWMRRMRVLRRLLRKYREAKKIDKHMYHDMYMKVKGNSFKNKRVLMESIHKSKAEKAREKTLSDQFEARRAKSKASRERKNARREERLAQGPREIPPPVSATAPTTGDCIRNPDSTSISTLQKRYPIIERPTNLLRDTGADQSILSSVPAGPWKIDTMRPLHCHSSRNNSRAAGGPWSARSLALALLPLLSLLSPTGCASSTEQDGVSLLKFLQGLSQDSGLATSWRNGTDWCTWKGITCDADGAVTEVSLASLGLEGRISPALGEMPSLLRLNLSLNSLSGGLPAELLLSRSLLALDVSFNNLNGDLPELPSTFAGQGRQPIKLLNVSSNQLTGQIPPLTLAGMTKLVTLNVSNNSLTGEIPSTICARTPFLSALDLSFNQLNGSVPVNLGRCSALRVLKAGHNELHGTLPDELYDATSLEHISFPNNRLQGALSAERLAELRSLVVLDLAENGLTGGIPDSIGRLERLEELRLEHNSMSGELPPALSRCSSLRTVILRSNGFHGDLNSVDFSTLPRLKVLDFMDNNFTGTVPESLYSCSDLTALRLSSNGFHGQLSPGIGRLKSLRFLSLTNNSFTNVTNALQVLKSAPSLTTLLIGANFRGEAMPEDETIEGYRSLQVLSLADCSLSGEIPRWVSGLENLRELFLSSNRLTGPIPAWLSGLSLLFVLDVSNNSLAGEIPTALADLPMLRSETTVDDDDDDGGSSSQSAFPLPVYMAASLQYHRANYCPKLLNLGDNRLTGAVPPEIGRLKGLTQLNLSFNSLRGEVPQAVGNLTNLEVLDLSSNRLTGKIPRALESLHFLSYFNVSNNDLDGPVPAGGQFCTFPSSSFAGNPGMCGPMLVRRCSAASVEAGLPAPVRDAGLCGGDVVVFAVTFGVFVGVGVLYDQMVLSRYFG</sequence>
<keyword evidence="11 16" id="KW-0472">Membrane</keyword>
<dbReference type="FunFam" id="3.80.10.10:FF:000383">
    <property type="entry name" value="Leucine-rich repeat receptor protein kinase EMS1"/>
    <property type="match status" value="1"/>
</dbReference>
<evidence type="ECO:0000256" key="8">
    <source>
        <dbReference type="ARBA" id="ARBA00022737"/>
    </source>
</evidence>
<dbReference type="Gene3D" id="1.10.1200.240">
    <property type="match status" value="1"/>
</dbReference>